<dbReference type="Proteomes" id="UP000620104">
    <property type="component" value="Unassembled WGS sequence"/>
</dbReference>
<reference evidence="5" key="1">
    <citation type="submission" date="2020-07" db="EMBL/GenBank/DDBJ databases">
        <title>Draft Genome Sequence of a Deep-Sea Yeast, Naganishia (Cryptococcus) liquefaciens strain N6.</title>
        <authorList>
            <person name="Han Y.W."/>
            <person name="Kajitani R."/>
            <person name="Morimoto H."/>
            <person name="Parhat M."/>
            <person name="Tsubouchi H."/>
            <person name="Bakenova O."/>
            <person name="Ogata M."/>
            <person name="Argunhan B."/>
            <person name="Aoki R."/>
            <person name="Kajiwara S."/>
            <person name="Itoh T."/>
            <person name="Iwasaki H."/>
        </authorList>
    </citation>
    <scope>NUCLEOTIDE SEQUENCE</scope>
    <source>
        <strain evidence="5">N6</strain>
    </source>
</reference>
<dbReference type="InterPro" id="IPR052811">
    <property type="entry name" value="Glucose_resp_signaling"/>
</dbReference>
<dbReference type="SMART" id="SM00239">
    <property type="entry name" value="C2"/>
    <property type="match status" value="1"/>
</dbReference>
<dbReference type="PROSITE" id="PS51258">
    <property type="entry name" value="MHD1"/>
    <property type="match status" value="1"/>
</dbReference>
<evidence type="ECO:0000259" key="2">
    <source>
        <dbReference type="PROSITE" id="PS50004"/>
    </source>
</evidence>
<keyword evidence="6" id="KW-1185">Reference proteome</keyword>
<dbReference type="InterPro" id="IPR000008">
    <property type="entry name" value="C2_dom"/>
</dbReference>
<protein>
    <submittedName>
        <fullName evidence="5">Uncharacterized protein</fullName>
    </submittedName>
</protein>
<feature type="region of interest" description="Disordered" evidence="1">
    <location>
        <begin position="96"/>
        <end position="160"/>
    </location>
</feature>
<dbReference type="OrthoDB" id="2015333at2759"/>
<feature type="region of interest" description="Disordered" evidence="1">
    <location>
        <begin position="366"/>
        <end position="398"/>
    </location>
</feature>
<evidence type="ECO:0000259" key="3">
    <source>
        <dbReference type="PROSITE" id="PS51258"/>
    </source>
</evidence>
<dbReference type="PANTHER" id="PTHR47263:SF1">
    <property type="entry name" value="C2 DOMAIN PROTEIN (AFU_ORTHOLOGUE AFUA_7G02350)"/>
    <property type="match status" value="1"/>
</dbReference>
<gene>
    <name evidence="5" type="ORF">NliqN6_4056</name>
</gene>
<evidence type="ECO:0000259" key="4">
    <source>
        <dbReference type="PROSITE" id="PS51259"/>
    </source>
</evidence>
<dbReference type="PANTHER" id="PTHR47263">
    <property type="entry name" value="ADENYLATE CYCLASE ACTIVATION PROTEIN GIT1"/>
    <property type="match status" value="1"/>
</dbReference>
<dbReference type="SUPFAM" id="SSF49562">
    <property type="entry name" value="C2 domain (Calcium/lipid-binding domain, CaLB)"/>
    <property type="match status" value="1"/>
</dbReference>
<feature type="compositionally biased region" description="Polar residues" evidence="1">
    <location>
        <begin position="381"/>
        <end position="398"/>
    </location>
</feature>
<organism evidence="5 6">
    <name type="scientific">Naganishia liquefaciens</name>
    <dbReference type="NCBI Taxonomy" id="104408"/>
    <lineage>
        <taxon>Eukaryota</taxon>
        <taxon>Fungi</taxon>
        <taxon>Dikarya</taxon>
        <taxon>Basidiomycota</taxon>
        <taxon>Agaricomycotina</taxon>
        <taxon>Tremellomycetes</taxon>
        <taxon>Filobasidiales</taxon>
        <taxon>Filobasidiaceae</taxon>
        <taxon>Naganishia</taxon>
    </lineage>
</organism>
<dbReference type="InterPro" id="IPR035892">
    <property type="entry name" value="C2_domain_sf"/>
</dbReference>
<comment type="caution">
    <text evidence="5">The sequence shown here is derived from an EMBL/GenBank/DDBJ whole genome shotgun (WGS) entry which is preliminary data.</text>
</comment>
<feature type="region of interest" description="Disordered" evidence="1">
    <location>
        <begin position="1"/>
        <end position="23"/>
    </location>
</feature>
<dbReference type="InterPro" id="IPR014772">
    <property type="entry name" value="Munc13_dom-2"/>
</dbReference>
<sequence>MRAEVEGGLAEDPGTPTTAKSPWLSLNDGLEAVVLNEPGIDMSHRARISDLGMRDELDLTTYGYALRVAHLNNILRHGRRANSSGAASPISATVQTPITTHSPGSPTSYFSNLPPSPGASTSLASSPNIDAGNRKSGIFGRKKSLSHLKTPDAAQTEAGGKLPKEILTNGFWDVLANEGGDSMWRSTVNTFLSHLPNKKATKTNSGTNLRYIPALIDSFANAYLTASALTPAMRRGTVVSISLPNTAGGSSPQKSGISLQGDSKATHLAHFITLLQTAITNHYSPLNKKIEDREREAFTKLRVELEHYASLQELKGIDRVRAGSPTESETARLSRLSISSMNGSTSLSPSSSIPPVPSLPSVYRSASYASKNGPSPPPSPQSAMSGLATPSQMSTAASSLRGSNMMAFGDTAGADLVDVVRRVWGVDGAKLRSDLDALKRAGLDEKAYLSDLKQHLTELKADPRSASSGTMQERITSLQDEIATLMHGRPDLAGFTLTSRSSIYTSNNDVDSISSANFFFTPSVDKNKVYQRLAERLCLLLGHETPLSEAVYDEERLLDLCAGVWGMSERASLQLAAVVGIWREKILKSQTDDERVGSAQLRRNDLRELKMNQDAWGARVIGALRDLETDIADTLDEDHRKSQSLTLADLSSFLLEETSKATSTLFPITAIPPLAPPLSIPLVAHALFSSKTLLAVLPQASQAAWSDSADELQAVAVSEYAVQAMSLIQSDGDVLASQEQTEDGLKGYEEMADWIACAVERAMKVWKYNVGDLLNPPAIILSRQLPLFLAELQAFDQPQPGRKAEVIFGLYEKTARLFSLWEDACPYTPTDFDLEAFFEPHVMEWLKATEEVDTHDWVRRAVGMDSWVPEGNLRHSQSVLDLFDFIRRACQTVLHELPLQPYRRACYLIDLSKTSATAINQYALTVQNLFNAELDHANPSTPTTETLTTVNNKASAWLVKSKQAVKSFERKKTDSFVIPPAACVKITDMIAAKQCTEDLGIALESAETSRIVKEHRSKAGITNSQAAGTTRYTFRVVIERGENLYNKNLTNPADAFVVVNDSGSNNRIHKTKTVMSQIDPTWKEDFEHGISTFTNLEITCYNRSLVGKNEIIGSASLRLDPLAYRETPVRDIAIPLNPRGTIHLRVELETADRHEMDYHLNAARRTLDRVAHDMVRHLVEKMADTIKLHISLARAREVIKPLTAKPKKGASKPTALTDQEYEESLNGLFEYFDTCFSTFNVTLPDELRVDVMSAVWKRVVEMLLSILIPPLSDKESHGEPPSPQEVTVVFQWLKLLKSFFNAAENGQEHGVPTAALQAGGYRDILLVGQYLDLPTPSLKEKCSAAIKGAGRVTSPRGLRPVLSPTESSFGVGAQPKPNDEERVAELLLRVLRMRPQTQEFLTQHVAQLNAARAAKNNR</sequence>
<feature type="domain" description="MHD2" evidence="4">
    <location>
        <begin position="1222"/>
        <end position="1342"/>
    </location>
</feature>
<evidence type="ECO:0000313" key="6">
    <source>
        <dbReference type="Proteomes" id="UP000620104"/>
    </source>
</evidence>
<feature type="region of interest" description="Disordered" evidence="1">
    <location>
        <begin position="1356"/>
        <end position="1377"/>
    </location>
</feature>
<feature type="compositionally biased region" description="Polar residues" evidence="1">
    <location>
        <begin position="96"/>
        <end position="128"/>
    </location>
</feature>
<dbReference type="Pfam" id="PF00168">
    <property type="entry name" value="C2"/>
    <property type="match status" value="1"/>
</dbReference>
<dbReference type="Gene3D" id="1.10.357.50">
    <property type="match status" value="1"/>
</dbReference>
<name>A0A8H3YFI1_9TREE</name>
<evidence type="ECO:0000256" key="1">
    <source>
        <dbReference type="SAM" id="MobiDB-lite"/>
    </source>
</evidence>
<dbReference type="Gene3D" id="2.60.40.150">
    <property type="entry name" value="C2 domain"/>
    <property type="match status" value="1"/>
</dbReference>
<dbReference type="InterPro" id="IPR014770">
    <property type="entry name" value="Munc13_1"/>
</dbReference>
<feature type="domain" description="C2" evidence="2">
    <location>
        <begin position="1015"/>
        <end position="1133"/>
    </location>
</feature>
<feature type="domain" description="MHD1" evidence="3">
    <location>
        <begin position="808"/>
        <end position="926"/>
    </location>
</feature>
<dbReference type="PROSITE" id="PS50004">
    <property type="entry name" value="C2"/>
    <property type="match status" value="1"/>
</dbReference>
<proteinExistence type="predicted"/>
<evidence type="ECO:0000313" key="5">
    <source>
        <dbReference type="EMBL" id="GHJ87654.1"/>
    </source>
</evidence>
<dbReference type="PROSITE" id="PS51259">
    <property type="entry name" value="MHD2"/>
    <property type="match status" value="1"/>
</dbReference>
<accession>A0A8H3YFI1</accession>
<dbReference type="Gene3D" id="1.20.58.1100">
    <property type="match status" value="1"/>
</dbReference>
<dbReference type="EMBL" id="BLZA01000023">
    <property type="protein sequence ID" value="GHJ87654.1"/>
    <property type="molecule type" value="Genomic_DNA"/>
</dbReference>